<dbReference type="Proteomes" id="UP000008237">
    <property type="component" value="Unassembled WGS sequence"/>
</dbReference>
<accession>E2C215</accession>
<evidence type="ECO:0000313" key="2">
    <source>
        <dbReference type="Proteomes" id="UP000008237"/>
    </source>
</evidence>
<dbReference type="InParanoid" id="E2C215"/>
<dbReference type="EMBL" id="GL452062">
    <property type="protein sequence ID" value="EFN78015.1"/>
    <property type="molecule type" value="Genomic_DNA"/>
</dbReference>
<evidence type="ECO:0008006" key="3">
    <source>
        <dbReference type="Google" id="ProtNLM"/>
    </source>
</evidence>
<keyword evidence="2" id="KW-1185">Reference proteome</keyword>
<sequence>KGIVYCELIPQAIVSNKYCRQLDCLKAAIDEK</sequence>
<evidence type="ECO:0000313" key="1">
    <source>
        <dbReference type="EMBL" id="EFN78015.1"/>
    </source>
</evidence>
<gene>
    <name evidence="1" type="ORF">EAI_03914</name>
</gene>
<name>E2C215_HARSA</name>
<feature type="non-terminal residue" evidence="1">
    <location>
        <position position="32"/>
    </location>
</feature>
<proteinExistence type="predicted"/>
<dbReference type="AlphaFoldDB" id="E2C215"/>
<protein>
    <recommendedName>
        <fullName evidence="3">Mos1 transposase HTH domain-containing protein</fullName>
    </recommendedName>
</protein>
<reference evidence="1 2" key="1">
    <citation type="journal article" date="2010" name="Science">
        <title>Genomic comparison of the ants Camponotus floridanus and Harpegnathos saltator.</title>
        <authorList>
            <person name="Bonasio R."/>
            <person name="Zhang G."/>
            <person name="Ye C."/>
            <person name="Mutti N.S."/>
            <person name="Fang X."/>
            <person name="Qin N."/>
            <person name="Donahue G."/>
            <person name="Yang P."/>
            <person name="Li Q."/>
            <person name="Li C."/>
            <person name="Zhang P."/>
            <person name="Huang Z."/>
            <person name="Berger S.L."/>
            <person name="Reinberg D."/>
            <person name="Wang J."/>
            <person name="Liebig J."/>
        </authorList>
    </citation>
    <scope>NUCLEOTIDE SEQUENCE [LARGE SCALE GENOMIC DNA]</scope>
    <source>
        <strain evidence="1 2">R22 G/1</strain>
    </source>
</reference>
<feature type="non-terminal residue" evidence="1">
    <location>
        <position position="1"/>
    </location>
</feature>
<organism evidence="2">
    <name type="scientific">Harpegnathos saltator</name>
    <name type="common">Jerdon's jumping ant</name>
    <dbReference type="NCBI Taxonomy" id="610380"/>
    <lineage>
        <taxon>Eukaryota</taxon>
        <taxon>Metazoa</taxon>
        <taxon>Ecdysozoa</taxon>
        <taxon>Arthropoda</taxon>
        <taxon>Hexapoda</taxon>
        <taxon>Insecta</taxon>
        <taxon>Pterygota</taxon>
        <taxon>Neoptera</taxon>
        <taxon>Endopterygota</taxon>
        <taxon>Hymenoptera</taxon>
        <taxon>Apocrita</taxon>
        <taxon>Aculeata</taxon>
        <taxon>Formicoidea</taxon>
        <taxon>Formicidae</taxon>
        <taxon>Ponerinae</taxon>
        <taxon>Ponerini</taxon>
        <taxon>Harpegnathos</taxon>
    </lineage>
</organism>